<evidence type="ECO:0000313" key="8">
    <source>
        <dbReference type="Proteomes" id="UP001162811"/>
    </source>
</evidence>
<dbReference type="RefSeq" id="WP_252675689.1">
    <property type="nucleotide sequence ID" value="NZ_JAMXHT010000001.1"/>
</dbReference>
<feature type="domain" description="Nitroreductase" evidence="6">
    <location>
        <begin position="7"/>
        <end position="194"/>
    </location>
</feature>
<evidence type="ECO:0000256" key="4">
    <source>
        <dbReference type="ARBA" id="ARBA00022643"/>
    </source>
</evidence>
<proteinExistence type="inferred from homology"/>
<dbReference type="InterPro" id="IPR000415">
    <property type="entry name" value="Nitroreductase-like"/>
</dbReference>
<reference evidence="7" key="1">
    <citation type="submission" date="2022-06" db="EMBL/GenBank/DDBJ databases">
        <authorList>
            <person name="Lu C.-H."/>
        </authorList>
    </citation>
    <scope>NUCLEOTIDE SEQUENCE</scope>
    <source>
        <strain evidence="7">21MJYT02-11</strain>
    </source>
</reference>
<dbReference type="InterPro" id="IPR029479">
    <property type="entry name" value="Nitroreductase"/>
</dbReference>
<dbReference type="Proteomes" id="UP001162811">
    <property type="component" value="Unassembled WGS sequence"/>
</dbReference>
<protein>
    <submittedName>
        <fullName evidence="7">Nitroreductase</fullName>
    </submittedName>
</protein>
<dbReference type="Gene3D" id="3.40.109.10">
    <property type="entry name" value="NADH Oxidase"/>
    <property type="match status" value="1"/>
</dbReference>
<evidence type="ECO:0000256" key="3">
    <source>
        <dbReference type="ARBA" id="ARBA00022630"/>
    </source>
</evidence>
<name>A0ABT1AE90_9RALS</name>
<evidence type="ECO:0000313" key="7">
    <source>
        <dbReference type="EMBL" id="MCO5396700.1"/>
    </source>
</evidence>
<reference evidence="7" key="2">
    <citation type="journal article" date="2023" name="Front. Microbiol.">
        <title>Ralstonia chuxiongensis sp. nov., Ralstonia mojiangensis sp. nov., and Ralstonia soli sp. nov., isolated from tobacco fields, are three novel species in the family Burkholderiaceae.</title>
        <authorList>
            <person name="Lu C.H."/>
            <person name="Zhang Y.Y."/>
            <person name="Jiang N."/>
            <person name="Chen W."/>
            <person name="Shao X."/>
            <person name="Zhao Z.M."/>
            <person name="Lu W.L."/>
            <person name="Hu X."/>
            <person name="Xi Y.X."/>
            <person name="Zou S.Y."/>
            <person name="Wei Q.J."/>
            <person name="Lin Z.L."/>
            <person name="Gong L."/>
            <person name="Gai X.T."/>
            <person name="Zhang L.Q."/>
            <person name="Li J.Y."/>
            <person name="Jin Y."/>
            <person name="Xia Z.Y."/>
        </authorList>
    </citation>
    <scope>NUCLEOTIDE SEQUENCE</scope>
    <source>
        <strain evidence="7">21MJYT02-11</strain>
    </source>
</reference>
<comment type="cofactor">
    <cofactor evidence="1">
        <name>FMN</name>
        <dbReference type="ChEBI" id="CHEBI:58210"/>
    </cofactor>
</comment>
<dbReference type="Pfam" id="PF00881">
    <property type="entry name" value="Nitroreductase"/>
    <property type="match status" value="1"/>
</dbReference>
<keyword evidence="5" id="KW-0560">Oxidoreductase</keyword>
<comment type="caution">
    <text evidence="7">The sequence shown here is derived from an EMBL/GenBank/DDBJ whole genome shotgun (WGS) entry which is preliminary data.</text>
</comment>
<dbReference type="SUPFAM" id="SSF55469">
    <property type="entry name" value="FMN-dependent nitroreductase-like"/>
    <property type="match status" value="1"/>
</dbReference>
<dbReference type="PANTHER" id="PTHR43673:SF2">
    <property type="entry name" value="NITROREDUCTASE"/>
    <property type="match status" value="1"/>
</dbReference>
<dbReference type="PANTHER" id="PTHR43673">
    <property type="entry name" value="NAD(P)H NITROREDUCTASE YDGI-RELATED"/>
    <property type="match status" value="1"/>
</dbReference>
<evidence type="ECO:0000256" key="1">
    <source>
        <dbReference type="ARBA" id="ARBA00001917"/>
    </source>
</evidence>
<evidence type="ECO:0000256" key="5">
    <source>
        <dbReference type="ARBA" id="ARBA00023002"/>
    </source>
</evidence>
<keyword evidence="4" id="KW-0288">FMN</keyword>
<sequence>MLKLLLDERRSCRAFKSTVLPRATILDILAAAQKTASDCNIQPWRIRIISGNALDRLRRAMYERALSGASLVSDVPPIASYFGVYQDRRRDCGWQLYSALEIARGDRFASGKQALENFRFFGAPHLALVTTPASLGVRGVLDCGGYLTTFMLAASALGVGTVPQASIAYRADVIREQLGIPADEHVVYGVSFGWPDESHPVNSYRTSRAPLEEVVDFIDV</sequence>
<comment type="similarity">
    <text evidence="2">Belongs to the nitroreductase family.</text>
</comment>
<accession>A0ABT1AE90</accession>
<evidence type="ECO:0000256" key="2">
    <source>
        <dbReference type="ARBA" id="ARBA00007118"/>
    </source>
</evidence>
<dbReference type="CDD" id="cd02136">
    <property type="entry name" value="PnbA_NfnB-like"/>
    <property type="match status" value="1"/>
</dbReference>
<keyword evidence="3" id="KW-0285">Flavoprotein</keyword>
<dbReference type="EMBL" id="JAMXHT010000001">
    <property type="protein sequence ID" value="MCO5396700.1"/>
    <property type="molecule type" value="Genomic_DNA"/>
</dbReference>
<gene>
    <name evidence="7" type="ORF">NG900_00645</name>
</gene>
<evidence type="ECO:0000259" key="6">
    <source>
        <dbReference type="Pfam" id="PF00881"/>
    </source>
</evidence>
<organism evidence="7 8">
    <name type="scientific">Ralstonia soli</name>
    <dbReference type="NCBI Taxonomy" id="2953896"/>
    <lineage>
        <taxon>Bacteria</taxon>
        <taxon>Pseudomonadati</taxon>
        <taxon>Pseudomonadota</taxon>
        <taxon>Betaproteobacteria</taxon>
        <taxon>Burkholderiales</taxon>
        <taxon>Burkholderiaceae</taxon>
        <taxon>Ralstonia</taxon>
    </lineage>
</organism>
<keyword evidence="8" id="KW-1185">Reference proteome</keyword>